<gene>
    <name evidence="1" type="ORF">KGM_207249</name>
</gene>
<dbReference type="EMBL" id="AGBW02013361">
    <property type="protein sequence ID" value="OWR43527.1"/>
    <property type="molecule type" value="Genomic_DNA"/>
</dbReference>
<name>A0A212EPY6_DANPL</name>
<reference evidence="1 2" key="1">
    <citation type="journal article" date="2011" name="Cell">
        <title>The monarch butterfly genome yields insights into long-distance migration.</title>
        <authorList>
            <person name="Zhan S."/>
            <person name="Merlin C."/>
            <person name="Boore J.L."/>
            <person name="Reppert S.M."/>
        </authorList>
    </citation>
    <scope>NUCLEOTIDE SEQUENCE [LARGE SCALE GENOMIC DNA]</scope>
    <source>
        <strain evidence="1">F-2</strain>
    </source>
</reference>
<organism evidence="1 2">
    <name type="scientific">Danaus plexippus plexippus</name>
    <dbReference type="NCBI Taxonomy" id="278856"/>
    <lineage>
        <taxon>Eukaryota</taxon>
        <taxon>Metazoa</taxon>
        <taxon>Ecdysozoa</taxon>
        <taxon>Arthropoda</taxon>
        <taxon>Hexapoda</taxon>
        <taxon>Insecta</taxon>
        <taxon>Pterygota</taxon>
        <taxon>Neoptera</taxon>
        <taxon>Endopterygota</taxon>
        <taxon>Lepidoptera</taxon>
        <taxon>Glossata</taxon>
        <taxon>Ditrysia</taxon>
        <taxon>Papilionoidea</taxon>
        <taxon>Nymphalidae</taxon>
        <taxon>Danainae</taxon>
        <taxon>Danaini</taxon>
        <taxon>Danaina</taxon>
        <taxon>Danaus</taxon>
        <taxon>Danaus</taxon>
    </lineage>
</organism>
<dbReference type="AlphaFoldDB" id="A0A212EPY6"/>
<comment type="caution">
    <text evidence="1">The sequence shown here is derived from an EMBL/GenBank/DDBJ whole genome shotgun (WGS) entry which is preliminary data.</text>
</comment>
<protein>
    <submittedName>
        <fullName evidence="1">Uncharacterized protein</fullName>
    </submittedName>
</protein>
<dbReference type="InParanoid" id="A0A212EPY6"/>
<proteinExistence type="predicted"/>
<evidence type="ECO:0000313" key="2">
    <source>
        <dbReference type="Proteomes" id="UP000007151"/>
    </source>
</evidence>
<keyword evidence="2" id="KW-1185">Reference proteome</keyword>
<dbReference type="Proteomes" id="UP000007151">
    <property type="component" value="Unassembled WGS sequence"/>
</dbReference>
<sequence>MAVVVSKKSKLCIFSLFVLVVVGIGLAVVSTLGLLENKERSQVATAEKLSQWKSEPKIVDKVNIAIPESFTRD</sequence>
<dbReference type="KEGG" id="dpl:KGM_207249"/>
<evidence type="ECO:0000313" key="1">
    <source>
        <dbReference type="EMBL" id="OWR43527.1"/>
    </source>
</evidence>
<accession>A0A212EPY6</accession>